<accession>H2CAL1</accession>
<protein>
    <recommendedName>
        <fullName evidence="3">Purine or other phosphorylase family 1</fullName>
    </recommendedName>
</protein>
<evidence type="ECO:0000313" key="1">
    <source>
        <dbReference type="EMBL" id="EHQ08389.1"/>
    </source>
</evidence>
<dbReference type="AlphaFoldDB" id="H2CAL1"/>
<keyword evidence="2" id="KW-1185">Reference proteome</keyword>
<gene>
    <name evidence="1" type="ORF">Lepil_3734</name>
</gene>
<dbReference type="RefSeq" id="WP_002775041.1">
    <property type="nucleotide sequence ID" value="NZ_JH597773.1"/>
</dbReference>
<dbReference type="HOGENOM" id="CLU_1388725_0_0_12"/>
<sequence>MSSRTLILCGAFSGELEPFRALEGATVDTVGVPTRICLRESGIGNVAAAISVMRWQNEASASGSRIEEILFLGSCGIYDADAVSVPGAVFARTFCAYELSTLSDPPRAKALPAVSGPVTTQCGWAGQLLSQHAPEFAVNAPDALSLVEIGSAALQHRTGSSLPFAENLELFGMARAALECGLNFSALLGVTNVVDANGSAAWQRNYGAAARMLADLVHGILFPKK</sequence>
<proteinExistence type="predicted"/>
<dbReference type="Proteomes" id="UP000005737">
    <property type="component" value="Unassembled WGS sequence"/>
</dbReference>
<evidence type="ECO:0000313" key="2">
    <source>
        <dbReference type="Proteomes" id="UP000005737"/>
    </source>
</evidence>
<name>H2CAL1_9LEPT</name>
<dbReference type="GO" id="GO:0003824">
    <property type="term" value="F:catalytic activity"/>
    <property type="evidence" value="ECO:0007669"/>
    <property type="project" value="InterPro"/>
</dbReference>
<dbReference type="EMBL" id="JH597773">
    <property type="protein sequence ID" value="EHQ08389.1"/>
    <property type="molecule type" value="Genomic_DNA"/>
</dbReference>
<organism evidence="1 2">
    <name type="scientific">Leptonema illini DSM 21528</name>
    <dbReference type="NCBI Taxonomy" id="929563"/>
    <lineage>
        <taxon>Bacteria</taxon>
        <taxon>Pseudomonadati</taxon>
        <taxon>Spirochaetota</taxon>
        <taxon>Spirochaetia</taxon>
        <taxon>Leptospirales</taxon>
        <taxon>Leptospiraceae</taxon>
        <taxon>Leptonema</taxon>
    </lineage>
</organism>
<reference evidence="1 2" key="1">
    <citation type="submission" date="2011-10" db="EMBL/GenBank/DDBJ databases">
        <title>The Improved High-Quality Draft genome of Leptonema illini DSM 21528.</title>
        <authorList>
            <consortium name="US DOE Joint Genome Institute (JGI-PGF)"/>
            <person name="Lucas S."/>
            <person name="Copeland A."/>
            <person name="Lapidus A."/>
            <person name="Glavina del Rio T."/>
            <person name="Dalin E."/>
            <person name="Tice H."/>
            <person name="Bruce D."/>
            <person name="Goodwin L."/>
            <person name="Pitluck S."/>
            <person name="Peters L."/>
            <person name="Mikhailova N."/>
            <person name="Held B."/>
            <person name="Kyrpides N."/>
            <person name="Mavromatis K."/>
            <person name="Ivanova N."/>
            <person name="Markowitz V."/>
            <person name="Cheng J.-F."/>
            <person name="Hugenholtz P."/>
            <person name="Woyke T."/>
            <person name="Wu D."/>
            <person name="Gronow S."/>
            <person name="Wellnitz S."/>
            <person name="Brambilla E.-M."/>
            <person name="Klenk H.-P."/>
            <person name="Eisen J.A."/>
        </authorList>
    </citation>
    <scope>NUCLEOTIDE SEQUENCE [LARGE SCALE GENOMIC DNA]</scope>
    <source>
        <strain evidence="1 2">DSM 21528</strain>
    </source>
</reference>
<dbReference type="Gene3D" id="3.40.50.1580">
    <property type="entry name" value="Nucleoside phosphorylase domain"/>
    <property type="match status" value="1"/>
</dbReference>
<dbReference type="SUPFAM" id="SSF53167">
    <property type="entry name" value="Purine and uridine phosphorylases"/>
    <property type="match status" value="1"/>
</dbReference>
<evidence type="ECO:0008006" key="3">
    <source>
        <dbReference type="Google" id="ProtNLM"/>
    </source>
</evidence>
<dbReference type="InterPro" id="IPR035994">
    <property type="entry name" value="Nucleoside_phosphorylase_sf"/>
</dbReference>
<dbReference type="STRING" id="183.GCA_002009735_02694"/>
<dbReference type="GO" id="GO:0009116">
    <property type="term" value="P:nucleoside metabolic process"/>
    <property type="evidence" value="ECO:0007669"/>
    <property type="project" value="InterPro"/>
</dbReference>